<feature type="region of interest" description="Disordered" evidence="4">
    <location>
        <begin position="362"/>
        <end position="403"/>
    </location>
</feature>
<sequence>MDDDHTSTALDMAAFDGTRSFCRGYPLRRHRFESLANRGCHEARQDWMRYIGPIDQDQFGGCNPRNGNFTALVLPLVRAERLKTVAYVLEYAFLHDNVVETVVSCPGAADGDAFRLGDDELGKKNAGVGRKQMQAKMMVQLMRIDAICAKRVLDVWKTMLLTTLKHKSDSFESLDEYLDYRITDTGAPFVESVMLWGMGMTLTKEENMAVADVIRPCFASLALANDYFSFDREWEEAQNGGPKPTNAVWLHMQWHGVDVSTAKRMVRGACNRFEAEFVERSKAFQQTNPLGSSEKTQRYLRGLTYQVSGNVVWSLNCPRYHPEFRYDANVGVEDVLSATLRDSVHENAEPESNHHRASMISLESQPTAGSSSDAASESGWSTSSSRSSSFSEHSSSESSPPLEILQLPHEDRLNDKLLTAPLNYLTTLPSKGVRSTLIDALNTWCSLPPSTLTPLKSLISTLHSASLLLDDIQDSSPLRRGHPAAHILFGTAQTINTATATLTTAIETSLSLPIPDAPSIVLSHLRDLHIGQSYDLHWTRHAICPSVDEYVEMVTKKTGGLFLMLSALMTAHLSEDIRTAVQELVTKLSVYFQIRDDFQNLNSADYHDEKGFCEDLDEGKMSFVVVHHLNAVAEGKGEEKGVSLREIWREREGGGLSVEQKKVALGLLEGTGSLGYTCGVLKGLEAEVETGIGKVEGMTGKENWVLRLCLERLKV</sequence>
<evidence type="ECO:0000256" key="3">
    <source>
        <dbReference type="ARBA" id="ARBA00022842"/>
    </source>
</evidence>
<accession>A0AAV9GT08</accession>
<organism evidence="5 6">
    <name type="scientific">Podospora aff. communis PSN243</name>
    <dbReference type="NCBI Taxonomy" id="3040156"/>
    <lineage>
        <taxon>Eukaryota</taxon>
        <taxon>Fungi</taxon>
        <taxon>Dikarya</taxon>
        <taxon>Ascomycota</taxon>
        <taxon>Pezizomycotina</taxon>
        <taxon>Sordariomycetes</taxon>
        <taxon>Sordariomycetidae</taxon>
        <taxon>Sordariales</taxon>
        <taxon>Podosporaceae</taxon>
        <taxon>Podospora</taxon>
    </lineage>
</organism>
<proteinExistence type="predicted"/>
<evidence type="ECO:0000313" key="6">
    <source>
        <dbReference type="Proteomes" id="UP001321760"/>
    </source>
</evidence>
<evidence type="ECO:0000313" key="5">
    <source>
        <dbReference type="EMBL" id="KAK4449781.1"/>
    </source>
</evidence>
<keyword evidence="1" id="KW-0808">Transferase</keyword>
<name>A0AAV9GT08_9PEZI</name>
<keyword evidence="3" id="KW-0460">Magnesium</keyword>
<reference evidence="5" key="1">
    <citation type="journal article" date="2023" name="Mol. Phylogenet. Evol.">
        <title>Genome-scale phylogeny and comparative genomics of the fungal order Sordariales.</title>
        <authorList>
            <person name="Hensen N."/>
            <person name="Bonometti L."/>
            <person name="Westerberg I."/>
            <person name="Brannstrom I.O."/>
            <person name="Guillou S."/>
            <person name="Cros-Aarteil S."/>
            <person name="Calhoun S."/>
            <person name="Haridas S."/>
            <person name="Kuo A."/>
            <person name="Mondo S."/>
            <person name="Pangilinan J."/>
            <person name="Riley R."/>
            <person name="LaButti K."/>
            <person name="Andreopoulos B."/>
            <person name="Lipzen A."/>
            <person name="Chen C."/>
            <person name="Yan M."/>
            <person name="Daum C."/>
            <person name="Ng V."/>
            <person name="Clum A."/>
            <person name="Steindorff A."/>
            <person name="Ohm R.A."/>
            <person name="Martin F."/>
            <person name="Silar P."/>
            <person name="Natvig D.O."/>
            <person name="Lalanne C."/>
            <person name="Gautier V."/>
            <person name="Ament-Velasquez S.L."/>
            <person name="Kruys A."/>
            <person name="Hutchinson M.I."/>
            <person name="Powell A.J."/>
            <person name="Barry K."/>
            <person name="Miller A.N."/>
            <person name="Grigoriev I.V."/>
            <person name="Debuchy R."/>
            <person name="Gladieux P."/>
            <person name="Hiltunen Thoren M."/>
            <person name="Johannesson H."/>
        </authorList>
    </citation>
    <scope>NUCLEOTIDE SEQUENCE</scope>
    <source>
        <strain evidence="5">PSN243</strain>
    </source>
</reference>
<dbReference type="InterPro" id="IPR033749">
    <property type="entry name" value="Polyprenyl_synt_CS"/>
</dbReference>
<dbReference type="AlphaFoldDB" id="A0AAV9GT08"/>
<evidence type="ECO:0000256" key="4">
    <source>
        <dbReference type="SAM" id="MobiDB-lite"/>
    </source>
</evidence>
<dbReference type="GO" id="GO:0004659">
    <property type="term" value="F:prenyltransferase activity"/>
    <property type="evidence" value="ECO:0007669"/>
    <property type="project" value="InterPro"/>
</dbReference>
<dbReference type="PANTHER" id="PTHR12001">
    <property type="entry name" value="GERANYLGERANYL PYROPHOSPHATE SYNTHASE"/>
    <property type="match status" value="1"/>
</dbReference>
<dbReference type="Proteomes" id="UP001321760">
    <property type="component" value="Unassembled WGS sequence"/>
</dbReference>
<dbReference type="Gene3D" id="1.10.600.10">
    <property type="entry name" value="Farnesyl Diphosphate Synthase"/>
    <property type="match status" value="2"/>
</dbReference>
<feature type="compositionally biased region" description="Low complexity" evidence="4">
    <location>
        <begin position="370"/>
        <end position="399"/>
    </location>
</feature>
<dbReference type="InterPro" id="IPR000092">
    <property type="entry name" value="Polyprenyl_synt"/>
</dbReference>
<dbReference type="GO" id="GO:0046165">
    <property type="term" value="P:alcohol biosynthetic process"/>
    <property type="evidence" value="ECO:0007669"/>
    <property type="project" value="UniProtKB-ARBA"/>
</dbReference>
<dbReference type="GO" id="GO:0043386">
    <property type="term" value="P:mycotoxin biosynthetic process"/>
    <property type="evidence" value="ECO:0007669"/>
    <property type="project" value="UniProtKB-ARBA"/>
</dbReference>
<dbReference type="Pfam" id="PF00348">
    <property type="entry name" value="polyprenyl_synt"/>
    <property type="match status" value="1"/>
</dbReference>
<keyword evidence="2" id="KW-0479">Metal-binding</keyword>
<evidence type="ECO:0000256" key="1">
    <source>
        <dbReference type="ARBA" id="ARBA00022679"/>
    </source>
</evidence>
<reference evidence="5" key="2">
    <citation type="submission" date="2023-05" db="EMBL/GenBank/DDBJ databases">
        <authorList>
            <consortium name="Lawrence Berkeley National Laboratory"/>
            <person name="Steindorff A."/>
            <person name="Hensen N."/>
            <person name="Bonometti L."/>
            <person name="Westerberg I."/>
            <person name="Brannstrom I.O."/>
            <person name="Guillou S."/>
            <person name="Cros-Aarteil S."/>
            <person name="Calhoun S."/>
            <person name="Haridas S."/>
            <person name="Kuo A."/>
            <person name="Mondo S."/>
            <person name="Pangilinan J."/>
            <person name="Riley R."/>
            <person name="Labutti K."/>
            <person name="Andreopoulos B."/>
            <person name="Lipzen A."/>
            <person name="Chen C."/>
            <person name="Yanf M."/>
            <person name="Daum C."/>
            <person name="Ng V."/>
            <person name="Clum A."/>
            <person name="Ohm R."/>
            <person name="Martin F."/>
            <person name="Silar P."/>
            <person name="Natvig D."/>
            <person name="Lalanne C."/>
            <person name="Gautier V."/>
            <person name="Ament-Velasquez S.L."/>
            <person name="Kruys A."/>
            <person name="Hutchinson M.I."/>
            <person name="Powell A.J."/>
            <person name="Barry K."/>
            <person name="Miller A.N."/>
            <person name="Grigoriev I.V."/>
            <person name="Debuchy R."/>
            <person name="Gladieux P."/>
            <person name="Thoren M.H."/>
            <person name="Johannesson H."/>
        </authorList>
    </citation>
    <scope>NUCLEOTIDE SEQUENCE</scope>
    <source>
        <strain evidence="5">PSN243</strain>
    </source>
</reference>
<evidence type="ECO:0000256" key="2">
    <source>
        <dbReference type="ARBA" id="ARBA00022723"/>
    </source>
</evidence>
<dbReference type="Pfam" id="PF19086">
    <property type="entry name" value="Terpene_syn_C_2"/>
    <property type="match status" value="1"/>
</dbReference>
<dbReference type="InterPro" id="IPR008949">
    <property type="entry name" value="Isoprenoid_synthase_dom_sf"/>
</dbReference>
<dbReference type="GO" id="GO:0046872">
    <property type="term" value="F:metal ion binding"/>
    <property type="evidence" value="ECO:0007669"/>
    <property type="project" value="UniProtKB-KW"/>
</dbReference>
<dbReference type="PANTHER" id="PTHR12001:SF72">
    <property type="entry name" value="THIJ_PFPI FAMILY PROTEIN (AFU_ORTHOLOGUE AFUA_3G01210)-RELATED"/>
    <property type="match status" value="1"/>
</dbReference>
<dbReference type="PROSITE" id="PS00723">
    <property type="entry name" value="POLYPRENYL_SYNTHASE_1"/>
    <property type="match status" value="1"/>
</dbReference>
<dbReference type="SUPFAM" id="SSF48576">
    <property type="entry name" value="Terpenoid synthases"/>
    <property type="match status" value="2"/>
</dbReference>
<gene>
    <name evidence="5" type="ORF">QBC34DRAFT_462315</name>
</gene>
<comment type="caution">
    <text evidence="5">The sequence shown here is derived from an EMBL/GenBank/DDBJ whole genome shotgun (WGS) entry which is preliminary data.</text>
</comment>
<dbReference type="EMBL" id="MU865935">
    <property type="protein sequence ID" value="KAK4449781.1"/>
    <property type="molecule type" value="Genomic_DNA"/>
</dbReference>
<dbReference type="GO" id="GO:0008299">
    <property type="term" value="P:isoprenoid biosynthetic process"/>
    <property type="evidence" value="ECO:0007669"/>
    <property type="project" value="InterPro"/>
</dbReference>
<keyword evidence="6" id="KW-1185">Reference proteome</keyword>
<protein>
    <submittedName>
        <fullName evidence="5">Isoprenoid synthase domain-containing protein</fullName>
    </submittedName>
</protein>